<dbReference type="Pfam" id="PF13576">
    <property type="entry name" value="Pentapeptide_3"/>
    <property type="match status" value="1"/>
</dbReference>
<reference evidence="2" key="1">
    <citation type="journal article" date="2019" name="Int. J. Syst. Evol. Microbiol.">
        <title>The Global Catalogue of Microorganisms (GCM) 10K type strain sequencing project: providing services to taxonomists for standard genome sequencing and annotation.</title>
        <authorList>
            <consortium name="The Broad Institute Genomics Platform"/>
            <consortium name="The Broad Institute Genome Sequencing Center for Infectious Disease"/>
            <person name="Wu L."/>
            <person name="Ma J."/>
        </authorList>
    </citation>
    <scope>NUCLEOTIDE SEQUENCE [LARGE SCALE GENOMIC DNA]</scope>
    <source>
        <strain evidence="2">JCM 17633</strain>
    </source>
</reference>
<proteinExistence type="predicted"/>
<keyword evidence="2" id="KW-1185">Reference proteome</keyword>
<evidence type="ECO:0008006" key="3">
    <source>
        <dbReference type="Google" id="ProtNLM"/>
    </source>
</evidence>
<evidence type="ECO:0000313" key="2">
    <source>
        <dbReference type="Proteomes" id="UP001501682"/>
    </source>
</evidence>
<comment type="caution">
    <text evidence="1">The sequence shown here is derived from an EMBL/GenBank/DDBJ whole genome shotgun (WGS) entry which is preliminary data.</text>
</comment>
<name>A0ABP8CVY5_9FLAO</name>
<dbReference type="EMBL" id="BAABCB010000018">
    <property type="protein sequence ID" value="GAA4244077.1"/>
    <property type="molecule type" value="Genomic_DNA"/>
</dbReference>
<sequence>MAALTQLSCATQNASNNKDNNLKQLIQNEQHVYIENQTIDELLDFTSFFNTHLISEGVYQVNIKSGITFKKCIFNKSVNAFRKMENGNIVLTAFQGNVSFIDCIFMDDVNFRGSSIVGRTDFTGSSFNKSANFEELNCHENAFFNKCVFEESLRFQNAFFNQKANFMNTKFYGTVSFQSSLFNSESQFSAATFYKYADFTLIDCRGKSLFNYTEFMDKADLSHSIFLQDFDFISTKNKTTRFNSCRFLGNVRFNKMEVSSTLSINDSYFLLQTPEIDIPLEKLIFSK</sequence>
<dbReference type="Proteomes" id="UP001501682">
    <property type="component" value="Unassembled WGS sequence"/>
</dbReference>
<protein>
    <recommendedName>
        <fullName evidence="3">Pentapeptide repeat-containing protein</fullName>
    </recommendedName>
</protein>
<evidence type="ECO:0000313" key="1">
    <source>
        <dbReference type="EMBL" id="GAA4244077.1"/>
    </source>
</evidence>
<dbReference type="InterPro" id="IPR001646">
    <property type="entry name" value="5peptide_repeat"/>
</dbReference>
<accession>A0ABP8CVY5</accession>
<organism evidence="1 2">
    <name type="scientific">Winogradskyella damuponensis</name>
    <dbReference type="NCBI Taxonomy" id="943939"/>
    <lineage>
        <taxon>Bacteria</taxon>
        <taxon>Pseudomonadati</taxon>
        <taxon>Bacteroidota</taxon>
        <taxon>Flavobacteriia</taxon>
        <taxon>Flavobacteriales</taxon>
        <taxon>Flavobacteriaceae</taxon>
        <taxon>Winogradskyella</taxon>
    </lineage>
</organism>
<gene>
    <name evidence="1" type="ORF">GCM10022292_21260</name>
</gene>